<dbReference type="InterPro" id="IPR009071">
    <property type="entry name" value="HMG_box_dom"/>
</dbReference>
<protein>
    <recommendedName>
        <fullName evidence="5">HMG box domain-containing protein</fullName>
    </recommendedName>
</protein>
<sequence length="310" mass="33881">MAYTSAPFTHVPSGQPSAVQYAPQYMPDPSRRLGSSVPLHTAAEWHTSATSLPSPSTLYSQYPSSPDSSSTSASSPPSSRASSPGSSSLGSPRPKKKCVSRRSAKDPSHIPRPRNAFILFRSAMCEELRKDPVETDHRMISRIIGKVWKTLDATTKAYYNHLAAQEKEEHSRLYPGYRFNPQARIAPPKRRNVKRNGQTDRLRCDLIADILNKGNSAKLKEEVDQFDKSVKQQMSRDAPCEAGNPHIIVFDSNPSSPLPSSPSSVSTSSETPFRSPLLPPVCSESGDADVPDQADPLSSLHLGPENPFDS</sequence>
<dbReference type="InterPro" id="IPR051356">
    <property type="entry name" value="SOX/SOX-like_TF"/>
</dbReference>
<evidence type="ECO:0000256" key="3">
    <source>
        <dbReference type="PROSITE-ProRule" id="PRU00267"/>
    </source>
</evidence>
<dbReference type="Gene3D" id="1.10.30.10">
    <property type="entry name" value="High mobility group box domain"/>
    <property type="match status" value="1"/>
</dbReference>
<dbReference type="SUPFAM" id="SSF47095">
    <property type="entry name" value="HMG-box"/>
    <property type="match status" value="1"/>
</dbReference>
<dbReference type="GO" id="GO:0000981">
    <property type="term" value="F:DNA-binding transcription factor activity, RNA polymerase II-specific"/>
    <property type="evidence" value="ECO:0007669"/>
    <property type="project" value="TreeGrafter"/>
</dbReference>
<feature type="domain" description="HMG box" evidence="5">
    <location>
        <begin position="110"/>
        <end position="178"/>
    </location>
</feature>
<feature type="compositionally biased region" description="Low complexity" evidence="4">
    <location>
        <begin position="47"/>
        <end position="92"/>
    </location>
</feature>
<dbReference type="GO" id="GO:0000978">
    <property type="term" value="F:RNA polymerase II cis-regulatory region sequence-specific DNA binding"/>
    <property type="evidence" value="ECO:0007669"/>
    <property type="project" value="TreeGrafter"/>
</dbReference>
<feature type="compositionally biased region" description="Basic residues" evidence="4">
    <location>
        <begin position="93"/>
        <end position="102"/>
    </location>
</feature>
<dbReference type="Pfam" id="PF00505">
    <property type="entry name" value="HMG_box"/>
    <property type="match status" value="1"/>
</dbReference>
<dbReference type="CDD" id="cd01389">
    <property type="entry name" value="HMG-box_ROX1-like"/>
    <property type="match status" value="1"/>
</dbReference>
<dbReference type="PANTHER" id="PTHR45789:SF2">
    <property type="entry name" value="FI18025P1"/>
    <property type="match status" value="1"/>
</dbReference>
<evidence type="ECO:0000313" key="7">
    <source>
        <dbReference type="Proteomes" id="UP000308197"/>
    </source>
</evidence>
<evidence type="ECO:0000256" key="2">
    <source>
        <dbReference type="ARBA" id="ARBA00023242"/>
    </source>
</evidence>
<keyword evidence="7" id="KW-1185">Reference proteome</keyword>
<dbReference type="PANTHER" id="PTHR45789">
    <property type="entry name" value="FI18025P1"/>
    <property type="match status" value="1"/>
</dbReference>
<dbReference type="InterPro" id="IPR036910">
    <property type="entry name" value="HMG_box_dom_sf"/>
</dbReference>
<keyword evidence="2 3" id="KW-0539">Nucleus</keyword>
<dbReference type="EMBL" id="ML211109">
    <property type="protein sequence ID" value="TFK88523.1"/>
    <property type="molecule type" value="Genomic_DNA"/>
</dbReference>
<accession>A0A5C3PQY6</accession>
<feature type="region of interest" description="Disordered" evidence="4">
    <location>
        <begin position="1"/>
        <end position="112"/>
    </location>
</feature>
<evidence type="ECO:0000256" key="4">
    <source>
        <dbReference type="SAM" id="MobiDB-lite"/>
    </source>
</evidence>
<feature type="DNA-binding region" description="HMG box" evidence="3">
    <location>
        <begin position="110"/>
        <end position="178"/>
    </location>
</feature>
<organism evidence="6 7">
    <name type="scientific">Polyporus arcularius HHB13444</name>
    <dbReference type="NCBI Taxonomy" id="1314778"/>
    <lineage>
        <taxon>Eukaryota</taxon>
        <taxon>Fungi</taxon>
        <taxon>Dikarya</taxon>
        <taxon>Basidiomycota</taxon>
        <taxon>Agaricomycotina</taxon>
        <taxon>Agaricomycetes</taxon>
        <taxon>Polyporales</taxon>
        <taxon>Polyporaceae</taxon>
        <taxon>Polyporus</taxon>
    </lineage>
</organism>
<dbReference type="GO" id="GO:0005634">
    <property type="term" value="C:nucleus"/>
    <property type="evidence" value="ECO:0007669"/>
    <property type="project" value="UniProtKB-UniRule"/>
</dbReference>
<dbReference type="PROSITE" id="PS50118">
    <property type="entry name" value="HMG_BOX_2"/>
    <property type="match status" value="1"/>
</dbReference>
<gene>
    <name evidence="6" type="ORF">K466DRAFT_564716</name>
</gene>
<dbReference type="AlphaFoldDB" id="A0A5C3PQY6"/>
<name>A0A5C3PQY6_9APHY</name>
<evidence type="ECO:0000313" key="6">
    <source>
        <dbReference type="EMBL" id="TFK88523.1"/>
    </source>
</evidence>
<dbReference type="SMART" id="SM00398">
    <property type="entry name" value="HMG"/>
    <property type="match status" value="1"/>
</dbReference>
<dbReference type="Proteomes" id="UP000308197">
    <property type="component" value="Unassembled WGS sequence"/>
</dbReference>
<reference evidence="6 7" key="1">
    <citation type="journal article" date="2019" name="Nat. Ecol. Evol.">
        <title>Megaphylogeny resolves global patterns of mushroom evolution.</title>
        <authorList>
            <person name="Varga T."/>
            <person name="Krizsan K."/>
            <person name="Foldi C."/>
            <person name="Dima B."/>
            <person name="Sanchez-Garcia M."/>
            <person name="Sanchez-Ramirez S."/>
            <person name="Szollosi G.J."/>
            <person name="Szarkandi J.G."/>
            <person name="Papp V."/>
            <person name="Albert L."/>
            <person name="Andreopoulos W."/>
            <person name="Angelini C."/>
            <person name="Antonin V."/>
            <person name="Barry K.W."/>
            <person name="Bougher N.L."/>
            <person name="Buchanan P."/>
            <person name="Buyck B."/>
            <person name="Bense V."/>
            <person name="Catcheside P."/>
            <person name="Chovatia M."/>
            <person name="Cooper J."/>
            <person name="Damon W."/>
            <person name="Desjardin D."/>
            <person name="Finy P."/>
            <person name="Geml J."/>
            <person name="Haridas S."/>
            <person name="Hughes K."/>
            <person name="Justo A."/>
            <person name="Karasinski D."/>
            <person name="Kautmanova I."/>
            <person name="Kiss B."/>
            <person name="Kocsube S."/>
            <person name="Kotiranta H."/>
            <person name="LaButti K.M."/>
            <person name="Lechner B.E."/>
            <person name="Liimatainen K."/>
            <person name="Lipzen A."/>
            <person name="Lukacs Z."/>
            <person name="Mihaltcheva S."/>
            <person name="Morgado L.N."/>
            <person name="Niskanen T."/>
            <person name="Noordeloos M.E."/>
            <person name="Ohm R.A."/>
            <person name="Ortiz-Santana B."/>
            <person name="Ovrebo C."/>
            <person name="Racz N."/>
            <person name="Riley R."/>
            <person name="Savchenko A."/>
            <person name="Shiryaev A."/>
            <person name="Soop K."/>
            <person name="Spirin V."/>
            <person name="Szebenyi C."/>
            <person name="Tomsovsky M."/>
            <person name="Tulloss R.E."/>
            <person name="Uehling J."/>
            <person name="Grigoriev I.V."/>
            <person name="Vagvolgyi C."/>
            <person name="Papp T."/>
            <person name="Martin F.M."/>
            <person name="Miettinen O."/>
            <person name="Hibbett D.S."/>
            <person name="Nagy L.G."/>
        </authorList>
    </citation>
    <scope>NUCLEOTIDE SEQUENCE [LARGE SCALE GENOMIC DNA]</scope>
    <source>
        <strain evidence="6 7">HHB13444</strain>
    </source>
</reference>
<proteinExistence type="predicted"/>
<evidence type="ECO:0000256" key="1">
    <source>
        <dbReference type="ARBA" id="ARBA00023125"/>
    </source>
</evidence>
<dbReference type="InParanoid" id="A0A5C3PQY6"/>
<dbReference type="STRING" id="1314778.A0A5C3PQY6"/>
<evidence type="ECO:0000259" key="5">
    <source>
        <dbReference type="PROSITE" id="PS50118"/>
    </source>
</evidence>
<keyword evidence="1 3" id="KW-0238">DNA-binding</keyword>
<feature type="region of interest" description="Disordered" evidence="4">
    <location>
        <begin position="228"/>
        <end position="310"/>
    </location>
</feature>